<reference evidence="7 8" key="1">
    <citation type="journal article" date="2016" name="Nat. Commun.">
        <title>Thousands of microbial genomes shed light on interconnected biogeochemical processes in an aquifer system.</title>
        <authorList>
            <person name="Anantharaman K."/>
            <person name="Brown C.T."/>
            <person name="Hug L.A."/>
            <person name="Sharon I."/>
            <person name="Castelle C.J."/>
            <person name="Probst A.J."/>
            <person name="Thomas B.C."/>
            <person name="Singh A."/>
            <person name="Wilkins M.J."/>
            <person name="Karaoz U."/>
            <person name="Brodie E.L."/>
            <person name="Williams K.H."/>
            <person name="Hubbard S.S."/>
            <person name="Banfield J.F."/>
        </authorList>
    </citation>
    <scope>NUCLEOTIDE SEQUENCE [LARGE SCALE GENOMIC DNA]</scope>
</reference>
<dbReference type="InterPro" id="IPR050411">
    <property type="entry name" value="AlphaKG_dependent_hydroxylases"/>
</dbReference>
<dbReference type="GO" id="GO:0046872">
    <property type="term" value="F:metal ion binding"/>
    <property type="evidence" value="ECO:0007669"/>
    <property type="project" value="UniProtKB-KW"/>
</dbReference>
<proteinExistence type="inferred from homology"/>
<evidence type="ECO:0000256" key="2">
    <source>
        <dbReference type="ARBA" id="ARBA00008654"/>
    </source>
</evidence>
<comment type="similarity">
    <text evidence="2">Belongs to the gamma-BBH/TMLD family.</text>
</comment>
<evidence type="ECO:0000256" key="1">
    <source>
        <dbReference type="ARBA" id="ARBA00001954"/>
    </source>
</evidence>
<dbReference type="GO" id="GO:0051213">
    <property type="term" value="F:dioxygenase activity"/>
    <property type="evidence" value="ECO:0007669"/>
    <property type="project" value="UniProtKB-KW"/>
</dbReference>
<dbReference type="SUPFAM" id="SSF51197">
    <property type="entry name" value="Clavaminate synthase-like"/>
    <property type="match status" value="1"/>
</dbReference>
<dbReference type="InterPro" id="IPR042098">
    <property type="entry name" value="TauD-like_sf"/>
</dbReference>
<dbReference type="Proteomes" id="UP000177528">
    <property type="component" value="Unassembled WGS sequence"/>
</dbReference>
<sequence length="218" mass="24870">MNPSALNIRSCLDLNGYVVADVGDRENYLAICNELGKVTQTREIFLKPKETVEKYTGYSHLPDEVPFHTDYPLVNVVGLFCEEADNLGGGENLLIDTRDLLGELSSVEVESLKSVQIPLPRSEDRIPLLTAVNGQPPHIYWLPAFALTHLDKLENYQAVAVSRFNQILSIHRKERRFLSFKLKSGQAIWFDNFVMLHGRDQLDPSSRRLQLRVFIQYV</sequence>
<evidence type="ECO:0000313" key="8">
    <source>
        <dbReference type="Proteomes" id="UP000177528"/>
    </source>
</evidence>
<accession>A0A1G1X5A4</accession>
<comment type="caution">
    <text evidence="7">The sequence shown here is derived from an EMBL/GenBank/DDBJ whole genome shotgun (WGS) entry which is preliminary data.</text>
</comment>
<organism evidence="7 8">
    <name type="scientific">Candidatus Andersenbacteria bacterium RIFCSPHIGHO2_12_FULL_45_11</name>
    <dbReference type="NCBI Taxonomy" id="1797281"/>
    <lineage>
        <taxon>Bacteria</taxon>
        <taxon>Candidatus Anderseniibacteriota</taxon>
    </lineage>
</organism>
<evidence type="ECO:0000256" key="4">
    <source>
        <dbReference type="ARBA" id="ARBA00022964"/>
    </source>
</evidence>
<dbReference type="GO" id="GO:0045329">
    <property type="term" value="P:carnitine biosynthetic process"/>
    <property type="evidence" value="ECO:0007669"/>
    <property type="project" value="TreeGrafter"/>
</dbReference>
<keyword evidence="3" id="KW-0479">Metal-binding</keyword>
<evidence type="ECO:0000256" key="3">
    <source>
        <dbReference type="ARBA" id="ARBA00022723"/>
    </source>
</evidence>
<dbReference type="PANTHER" id="PTHR10696:SF25">
    <property type="entry name" value="OXIDOREDUCTASE AIM17-RELATED"/>
    <property type="match status" value="1"/>
</dbReference>
<dbReference type="Gene3D" id="3.60.130.10">
    <property type="entry name" value="Clavaminate synthase-like"/>
    <property type="match status" value="1"/>
</dbReference>
<dbReference type="PANTHER" id="PTHR10696">
    <property type="entry name" value="GAMMA-BUTYROBETAINE HYDROXYLASE-RELATED"/>
    <property type="match status" value="1"/>
</dbReference>
<keyword evidence="5" id="KW-0560">Oxidoreductase</keyword>
<dbReference type="EMBL" id="MHHR01000013">
    <property type="protein sequence ID" value="OGY34507.1"/>
    <property type="molecule type" value="Genomic_DNA"/>
</dbReference>
<keyword evidence="6" id="KW-0408">Iron</keyword>
<evidence type="ECO:0000256" key="6">
    <source>
        <dbReference type="ARBA" id="ARBA00023004"/>
    </source>
</evidence>
<keyword evidence="4" id="KW-0223">Dioxygenase</keyword>
<evidence type="ECO:0000256" key="5">
    <source>
        <dbReference type="ARBA" id="ARBA00023002"/>
    </source>
</evidence>
<name>A0A1G1X5A4_9BACT</name>
<gene>
    <name evidence="7" type="ORF">A3D99_03365</name>
</gene>
<evidence type="ECO:0000313" key="7">
    <source>
        <dbReference type="EMBL" id="OGY34507.1"/>
    </source>
</evidence>
<protein>
    <submittedName>
        <fullName evidence="7">Uncharacterized protein</fullName>
    </submittedName>
</protein>
<dbReference type="AlphaFoldDB" id="A0A1G1X5A4"/>
<comment type="cofactor">
    <cofactor evidence="1">
        <name>Fe(2+)</name>
        <dbReference type="ChEBI" id="CHEBI:29033"/>
    </cofactor>
</comment>